<dbReference type="EMBL" id="VCPC01000001">
    <property type="protein sequence ID" value="TMV14599.1"/>
    <property type="molecule type" value="Genomic_DNA"/>
</dbReference>
<gene>
    <name evidence="5" type="ORF">FGK64_01010</name>
</gene>
<dbReference type="PANTHER" id="PTHR43201">
    <property type="entry name" value="ACYL-COA SYNTHETASE"/>
    <property type="match status" value="1"/>
</dbReference>
<proteinExistence type="inferred from homology"/>
<name>A0ABY2XC55_9RHOB</name>
<dbReference type="InterPro" id="IPR042099">
    <property type="entry name" value="ANL_N_sf"/>
</dbReference>
<dbReference type="Gene3D" id="3.40.50.12780">
    <property type="entry name" value="N-terminal domain of ligase-like"/>
    <property type="match status" value="1"/>
</dbReference>
<reference evidence="5 6" key="1">
    <citation type="submission" date="2019-05" db="EMBL/GenBank/DDBJ databases">
        <title>Marivita sp. nov. isolated from sea sediment.</title>
        <authorList>
            <person name="Kim W."/>
        </authorList>
    </citation>
    <scope>NUCLEOTIDE SEQUENCE [LARGE SCALE GENOMIC DNA]</scope>
    <source>
        <strain evidence="5 6">CAU 1492</strain>
    </source>
</reference>
<dbReference type="InterPro" id="IPR045851">
    <property type="entry name" value="AMP-bd_C_sf"/>
</dbReference>
<evidence type="ECO:0000256" key="2">
    <source>
        <dbReference type="ARBA" id="ARBA00022598"/>
    </source>
</evidence>
<keyword evidence="2 5" id="KW-0436">Ligase</keyword>
<evidence type="ECO:0000259" key="3">
    <source>
        <dbReference type="Pfam" id="PF00501"/>
    </source>
</evidence>
<dbReference type="SUPFAM" id="SSF56801">
    <property type="entry name" value="Acetyl-CoA synthetase-like"/>
    <property type="match status" value="1"/>
</dbReference>
<sequence>MNQHSDNVPQLRTETHFDGRSMACYADRPSTVSAMFETVVNAVADGPALIDERRLSYRELDVEVSAIAAGLRAQGIGVGDRVAIFLKNRWEYMAIVLACIRIGAISVPVSTRLQKQELEFILNDCGAGILIYEDALSEILPESASTPALRHAYSIEGRISPSFASLLLPDEPVDPVPADEEDAAVILYTSGTTGRPKGAILTHLGIVHSAMAFAQTLCLTNEDRALIAVPMSHVTGLVGVMFSILSVGGSAIIMRESFERRAFLELASRERMTFSILVPTIYTLIALHSDLNNVDLSAWRIGCFGGAPMPTATIEALGAKLPQLVLVNAYGSTETTSPTTIMPISDWRDNMDSVGKLVPCAKVRLVSDDGRDVDVGEPGELLISGPMVVPGYFDNPEANAKEFVDGYWRSGDIGTMDAGGFLRILDRKKDMINRGGFKIYCAEVEEILSHHPAVQECAVVGHPDPVLGERVHVFVQTREGVAGDSADMKAYCAARLSDYKVPETYNFLDTPLPRNNNGKIQKQALRAILANAEGAKAASR</sequence>
<comment type="similarity">
    <text evidence="1">Belongs to the ATP-dependent AMP-binding enzyme family.</text>
</comment>
<dbReference type="InterPro" id="IPR020845">
    <property type="entry name" value="AMP-binding_CS"/>
</dbReference>
<dbReference type="InterPro" id="IPR000873">
    <property type="entry name" value="AMP-dep_synth/lig_dom"/>
</dbReference>
<comment type="caution">
    <text evidence="5">The sequence shown here is derived from an EMBL/GenBank/DDBJ whole genome shotgun (WGS) entry which is preliminary data.</text>
</comment>
<feature type="domain" description="AMP-dependent synthetase/ligase" evidence="3">
    <location>
        <begin position="37"/>
        <end position="393"/>
    </location>
</feature>
<dbReference type="GO" id="GO:0016874">
    <property type="term" value="F:ligase activity"/>
    <property type="evidence" value="ECO:0007669"/>
    <property type="project" value="UniProtKB-KW"/>
</dbReference>
<evidence type="ECO:0000313" key="5">
    <source>
        <dbReference type="EMBL" id="TMV14599.1"/>
    </source>
</evidence>
<accession>A0ABY2XC55</accession>
<evidence type="ECO:0000256" key="1">
    <source>
        <dbReference type="ARBA" id="ARBA00006432"/>
    </source>
</evidence>
<dbReference type="InterPro" id="IPR025110">
    <property type="entry name" value="AMP-bd_C"/>
</dbReference>
<evidence type="ECO:0000259" key="4">
    <source>
        <dbReference type="Pfam" id="PF13193"/>
    </source>
</evidence>
<dbReference type="Gene3D" id="3.30.300.30">
    <property type="match status" value="1"/>
</dbReference>
<evidence type="ECO:0000313" key="6">
    <source>
        <dbReference type="Proteomes" id="UP001191082"/>
    </source>
</evidence>
<organism evidence="5 6">
    <name type="scientific">Arenibacterium halophilum</name>
    <dbReference type="NCBI Taxonomy" id="2583821"/>
    <lineage>
        <taxon>Bacteria</taxon>
        <taxon>Pseudomonadati</taxon>
        <taxon>Pseudomonadota</taxon>
        <taxon>Alphaproteobacteria</taxon>
        <taxon>Rhodobacterales</taxon>
        <taxon>Paracoccaceae</taxon>
        <taxon>Arenibacterium</taxon>
    </lineage>
</organism>
<dbReference type="Pfam" id="PF13193">
    <property type="entry name" value="AMP-binding_C"/>
    <property type="match status" value="1"/>
</dbReference>
<dbReference type="PANTHER" id="PTHR43201:SF5">
    <property type="entry name" value="MEDIUM-CHAIN ACYL-COA LIGASE ACSF2, MITOCHONDRIAL"/>
    <property type="match status" value="1"/>
</dbReference>
<dbReference type="Proteomes" id="UP001191082">
    <property type="component" value="Unassembled WGS sequence"/>
</dbReference>
<dbReference type="Pfam" id="PF00501">
    <property type="entry name" value="AMP-binding"/>
    <property type="match status" value="1"/>
</dbReference>
<feature type="domain" description="AMP-binding enzyme C-terminal" evidence="4">
    <location>
        <begin position="443"/>
        <end position="519"/>
    </location>
</feature>
<keyword evidence="6" id="KW-1185">Reference proteome</keyword>
<protein>
    <submittedName>
        <fullName evidence="5">Acyl--CoA ligase</fullName>
    </submittedName>
</protein>
<dbReference type="PROSITE" id="PS00455">
    <property type="entry name" value="AMP_BINDING"/>
    <property type="match status" value="1"/>
</dbReference>
<dbReference type="RefSeq" id="WP_138861950.1">
    <property type="nucleotide sequence ID" value="NZ_VCPC01000001.1"/>
</dbReference>